<dbReference type="InterPro" id="IPR009057">
    <property type="entry name" value="Homeodomain-like_sf"/>
</dbReference>
<evidence type="ECO:0000313" key="3">
    <source>
        <dbReference type="Proteomes" id="UP000198906"/>
    </source>
</evidence>
<protein>
    <submittedName>
        <fullName evidence="2">DNA-binding transcriptional regulator, MurR/RpiR family, contains HTH and SIS domains</fullName>
    </submittedName>
</protein>
<feature type="domain" description="HTH rpiR-type" evidence="1">
    <location>
        <begin position="8"/>
        <end position="84"/>
    </location>
</feature>
<evidence type="ECO:0000313" key="2">
    <source>
        <dbReference type="EMBL" id="SCL25063.1"/>
    </source>
</evidence>
<gene>
    <name evidence="2" type="ORF">GA0074694_4118</name>
</gene>
<organism evidence="2 3">
    <name type="scientific">Micromonospora inyonensis</name>
    <dbReference type="NCBI Taxonomy" id="47866"/>
    <lineage>
        <taxon>Bacteria</taxon>
        <taxon>Bacillati</taxon>
        <taxon>Actinomycetota</taxon>
        <taxon>Actinomycetes</taxon>
        <taxon>Micromonosporales</taxon>
        <taxon>Micromonosporaceae</taxon>
        <taxon>Micromonospora</taxon>
    </lineage>
</organism>
<dbReference type="InterPro" id="IPR047640">
    <property type="entry name" value="RpiR-like"/>
</dbReference>
<evidence type="ECO:0000259" key="1">
    <source>
        <dbReference type="PROSITE" id="PS51071"/>
    </source>
</evidence>
<dbReference type="RefSeq" id="WP_176738029.1">
    <property type="nucleotide sequence ID" value="NZ_FMHU01000002.1"/>
</dbReference>
<dbReference type="InterPro" id="IPR036388">
    <property type="entry name" value="WH-like_DNA-bd_sf"/>
</dbReference>
<dbReference type="Gene3D" id="3.40.50.10490">
    <property type="entry name" value="Glucose-6-phosphate isomerase like protein, domain 1"/>
    <property type="match status" value="1"/>
</dbReference>
<name>A0A1C6S6E9_9ACTN</name>
<sequence length="285" mass="30734">MTATAAAAPIDVYERLTSARLSPAQRRIARYVIDHRDAAAFLTSESIARQVGVSQPSVSRFAAALGYARFSDFKRALQKWARSEMSALPPAGESTSPLAEAIGTEVANLQWLGQSATLEEQISRVGAALMSSQRLPVIGLRISRSFAQHFAYLGGKVHPHISVIDRGDTEAKESLARAAAEGGTWCLAFILPRYPREACDLVRYARQIGLKAAVLSDESFATVGHETDELITVRFGSGLLFDTAAAMNIASSALLHAMADSNPGASQDGLERFERHATDLVVFEE</sequence>
<dbReference type="Gene3D" id="1.10.10.10">
    <property type="entry name" value="Winged helix-like DNA-binding domain superfamily/Winged helix DNA-binding domain"/>
    <property type="match status" value="1"/>
</dbReference>
<dbReference type="AlphaFoldDB" id="A0A1C6S6E9"/>
<dbReference type="Pfam" id="PF01418">
    <property type="entry name" value="HTH_6"/>
    <property type="match status" value="1"/>
</dbReference>
<dbReference type="GO" id="GO:0097367">
    <property type="term" value="F:carbohydrate derivative binding"/>
    <property type="evidence" value="ECO:0007669"/>
    <property type="project" value="InterPro"/>
</dbReference>
<dbReference type="PANTHER" id="PTHR30514:SF18">
    <property type="entry name" value="RPIR-FAMILY TRANSCRIPTIONAL REGULATOR"/>
    <property type="match status" value="1"/>
</dbReference>
<dbReference type="PANTHER" id="PTHR30514">
    <property type="entry name" value="GLUCOKINASE"/>
    <property type="match status" value="1"/>
</dbReference>
<dbReference type="GO" id="GO:1901135">
    <property type="term" value="P:carbohydrate derivative metabolic process"/>
    <property type="evidence" value="ECO:0007669"/>
    <property type="project" value="InterPro"/>
</dbReference>
<reference evidence="3" key="1">
    <citation type="submission" date="2016-06" db="EMBL/GenBank/DDBJ databases">
        <authorList>
            <person name="Varghese N."/>
        </authorList>
    </citation>
    <scope>NUCLEOTIDE SEQUENCE [LARGE SCALE GENOMIC DNA]</scope>
    <source>
        <strain evidence="3">DSM 46123</strain>
    </source>
</reference>
<dbReference type="GO" id="GO:0003700">
    <property type="term" value="F:DNA-binding transcription factor activity"/>
    <property type="evidence" value="ECO:0007669"/>
    <property type="project" value="InterPro"/>
</dbReference>
<accession>A0A1C6S6E9</accession>
<dbReference type="GO" id="GO:0003677">
    <property type="term" value="F:DNA binding"/>
    <property type="evidence" value="ECO:0007669"/>
    <property type="project" value="UniProtKB-KW"/>
</dbReference>
<dbReference type="InterPro" id="IPR046348">
    <property type="entry name" value="SIS_dom_sf"/>
</dbReference>
<dbReference type="Proteomes" id="UP000198906">
    <property type="component" value="Unassembled WGS sequence"/>
</dbReference>
<dbReference type="SUPFAM" id="SSF53697">
    <property type="entry name" value="SIS domain"/>
    <property type="match status" value="1"/>
</dbReference>
<keyword evidence="2" id="KW-0238">DNA-binding</keyword>
<proteinExistence type="predicted"/>
<keyword evidence="3" id="KW-1185">Reference proteome</keyword>
<dbReference type="InterPro" id="IPR000281">
    <property type="entry name" value="HTH_RpiR"/>
</dbReference>
<dbReference type="STRING" id="47866.GA0074694_4118"/>
<dbReference type="SUPFAM" id="SSF46689">
    <property type="entry name" value="Homeodomain-like"/>
    <property type="match status" value="1"/>
</dbReference>
<dbReference type="EMBL" id="FMHU01000002">
    <property type="protein sequence ID" value="SCL25063.1"/>
    <property type="molecule type" value="Genomic_DNA"/>
</dbReference>
<dbReference type="PROSITE" id="PS51071">
    <property type="entry name" value="HTH_RPIR"/>
    <property type="match status" value="1"/>
</dbReference>